<evidence type="ECO:0000313" key="2">
    <source>
        <dbReference type="EMBL" id="EFL92540.1"/>
    </source>
</evidence>
<organism evidence="2 3">
    <name type="scientific">Candidatus Regiella insecticola LSR1</name>
    <dbReference type="NCBI Taxonomy" id="663321"/>
    <lineage>
        <taxon>Bacteria</taxon>
        <taxon>Pseudomonadati</taxon>
        <taxon>Pseudomonadota</taxon>
        <taxon>Gammaproteobacteria</taxon>
        <taxon>Enterobacterales</taxon>
        <taxon>Enterobacteriaceae</taxon>
        <taxon>aphid secondary symbionts</taxon>
        <taxon>Candidatus Regiella</taxon>
    </lineage>
</organism>
<protein>
    <submittedName>
        <fullName evidence="2">Uncharacterized protein</fullName>
    </submittedName>
</protein>
<dbReference type="EMBL" id="GL379589">
    <property type="protein sequence ID" value="EFL92540.1"/>
    <property type="molecule type" value="Genomic_DNA"/>
</dbReference>
<evidence type="ECO:0000256" key="1">
    <source>
        <dbReference type="SAM" id="MobiDB-lite"/>
    </source>
</evidence>
<keyword evidence="3" id="KW-1185">Reference proteome</keyword>
<reference evidence="2" key="1">
    <citation type="journal article" date="2009" name="Environ. Microbiol.">
        <title>Dynamics of genome evolution in facultative symbionts of aphids.</title>
        <authorList>
            <person name="Degnan P.H."/>
            <person name="Leonardo T.E."/>
            <person name="Cass B.N."/>
            <person name="Hurwitz B."/>
            <person name="Stern D."/>
            <person name="Gibbs R.A."/>
            <person name="Richards S."/>
            <person name="Moran N.A."/>
        </authorList>
    </citation>
    <scope>NUCLEOTIDE SEQUENCE [LARGE SCALE GENOMIC DNA]</scope>
    <source>
        <strain evidence="2">LSR1</strain>
    </source>
</reference>
<dbReference type="HOGENOM" id="CLU_2647816_0_0_6"/>
<name>E0WQY0_9ENTR</name>
<dbReference type="Proteomes" id="UP000005726">
    <property type="component" value="Unassembled WGS sequence"/>
</dbReference>
<feature type="compositionally biased region" description="Basic and acidic residues" evidence="1">
    <location>
        <begin position="49"/>
        <end position="60"/>
    </location>
</feature>
<feature type="region of interest" description="Disordered" evidence="1">
    <location>
        <begin position="40"/>
        <end position="76"/>
    </location>
</feature>
<evidence type="ECO:0000313" key="3">
    <source>
        <dbReference type="Proteomes" id="UP000005726"/>
    </source>
</evidence>
<accession>E0WQY0</accession>
<dbReference type="AlphaFoldDB" id="E0WQY0"/>
<sequence>MLIAAKVKPQLKPKPKNIESKVSIDAPITRQKELQNLKTGLRSIPQENPSEKNLKPKEPSQLEEMLAKQRQKIGEL</sequence>
<proteinExistence type="predicted"/>
<gene>
    <name evidence="2" type="ORF">REG_0333</name>
</gene>